<keyword evidence="1" id="KW-0472">Membrane</keyword>
<dbReference type="AlphaFoldDB" id="A2NY33"/>
<organism evidence="2">
    <name type="scientific">Saccharomyces cerevisiae</name>
    <name type="common">Baker's yeast</name>
    <dbReference type="NCBI Taxonomy" id="4932"/>
    <lineage>
        <taxon>Eukaryota</taxon>
        <taxon>Fungi</taxon>
        <taxon>Dikarya</taxon>
        <taxon>Ascomycota</taxon>
        <taxon>Saccharomycotina</taxon>
        <taxon>Saccharomycetes</taxon>
        <taxon>Saccharomycetales</taxon>
        <taxon>Saccharomycetaceae</taxon>
        <taxon>Saccharomyces</taxon>
    </lineage>
</organism>
<feature type="transmembrane region" description="Helical" evidence="1">
    <location>
        <begin position="6"/>
        <end position="25"/>
    </location>
</feature>
<gene>
    <name evidence="2" type="primary">ORF 115</name>
</gene>
<feature type="transmembrane region" description="Helical" evidence="1">
    <location>
        <begin position="64"/>
        <end position="83"/>
    </location>
</feature>
<evidence type="ECO:0000313" key="2">
    <source>
        <dbReference type="EMBL" id="CAA61179.1"/>
    </source>
</evidence>
<sequence length="115" mass="13980">MFVFNVFFFFNLWLLFVFFPLAFLFNVYIISFDFMLCLSKAFCIYSCSLRFARFCFHNFDRFVILNRLYICTTTIFALYGFCVEGRRLFSCHFLLRGRHVFLLLQGCVRLRFLLL</sequence>
<accession>A2NY33</accession>
<keyword evidence="1" id="KW-1133">Transmembrane helix</keyword>
<evidence type="ECO:0000256" key="1">
    <source>
        <dbReference type="SAM" id="Phobius"/>
    </source>
</evidence>
<reference evidence="2" key="1">
    <citation type="journal article" date="1996" name="Yeast">
        <title>Sequence analysis of the 43 kb CRM1-YLM9-PET54-DIE2-SMI1-PHO81-YHB4-PFK1 region from the right arm of Saccharomyces cerevisiae chromosome VII.</title>
        <authorList>
            <person name="van der Aart Q.J."/>
            <person name="Kleine K."/>
            <person name="Steensma H.Y."/>
        </authorList>
    </citation>
    <scope>NUCLEOTIDE SEQUENCE</scope>
    <source>
        <strain evidence="2">S288C</strain>
    </source>
</reference>
<dbReference type="EMBL" id="X87941">
    <property type="protein sequence ID" value="CAA61179.1"/>
    <property type="molecule type" value="Genomic_DNA"/>
</dbReference>
<name>A2NY33_YEASX</name>
<protein>
    <submittedName>
        <fullName evidence="2">ORF 115 protein</fullName>
    </submittedName>
</protein>
<keyword evidence="1" id="KW-0812">Transmembrane</keyword>
<proteinExistence type="predicted"/>